<protein>
    <submittedName>
        <fullName evidence="3">BTB domain-containing protein</fullName>
    </submittedName>
</protein>
<dbReference type="WBParaSite" id="Pan_g22268.t1">
    <property type="protein sequence ID" value="Pan_g22268.t1"/>
    <property type="gene ID" value="Pan_g22268"/>
</dbReference>
<dbReference type="GO" id="GO:0048512">
    <property type="term" value="P:circadian behavior"/>
    <property type="evidence" value="ECO:0007669"/>
    <property type="project" value="TreeGrafter"/>
</dbReference>
<dbReference type="GO" id="GO:0050804">
    <property type="term" value="P:modulation of chemical synaptic transmission"/>
    <property type="evidence" value="ECO:0007669"/>
    <property type="project" value="TreeGrafter"/>
</dbReference>
<feature type="domain" description="BTB" evidence="1">
    <location>
        <begin position="15"/>
        <end position="77"/>
    </location>
</feature>
<evidence type="ECO:0000259" key="1">
    <source>
        <dbReference type="PROSITE" id="PS50097"/>
    </source>
</evidence>
<sequence length="1008" mass="115916">MFNYQQKSAYSKKKFDVVLVVGSIPFAAHKSILSEKSEYFKTLFTSSSDRFELEETNAEAFDVLLLFIYSSSFYAECKNGYYTVEKCFKILACAREYQVDSLVYELTIYIQRECAKPELVGVVLNNALAFDEEDLVKNSTDWLLVIITTQRKKMDAETLFPELESVAVERILRQPLNIIETLRVYEGMVSWIQSHTEYSYLLPEFLKLIDLSSLEVKYVTQLLEPANPQGGFIQQKIRFAKSLNDKNGHLYLNKDLSDVTLVIDGTELPAHRSILSERSEYFKAMLSSSFIESNSNKITLKETNLNAFKAVLKYIYTGSIYDSENKDLFTLDETLEVLACARYCMMDDLAKETTLFIICIFQCTSLQLLKYGFKYFVDDLITYGTDLFLEMAPSKTVETLFDKLKPVIVEHLLKQPLYLKQEIYGALISWIQSNPEYSYLLPDLLKHIDLSPFDVKYVSKLLESADCGECQRKMRNVKMLNDKNSHLYLSKELSDVTLVINGTELPAHRSILSERSEYFKTILSNNVTEADSDIINFKSLNLNSDTIILNNVNVNAFKVVLKFIYTGSIYNSKAKNLSTLDETFDLLACAQYCKMDALVKEMALILICIHRCTPVRLLNFGIEYSVDDLISYSTDKIKEKMSTTTQTKLFEHMSPLSVKHVLKCRTNMQESAIFEELVAWMRANPEHSDSFPELLKDIDFYLLDEKHVLMLFQPTHLVDFTFFKDLVFQQREQAGKITKIVDKNVINGIDDLRIVDGVMSDYRSSDQSSNRAEKFVTPASSKSYITFDLKKTFLLNSLKFKISQAFYTVLVSTNMHDWERIIDYSKYDCFGPQELYFNERAIRFIRIPAVHRRSFDFDLDAGIEAFYSTNPLEVDHITTVSIPKHNLVSTNMKNHARDDSTGAFIKRTITNGYVQHLIPNGSIDFRFSQPYMIGSLKLLLNERTSYYIILKSYNSDMSANATRVFSEENVSGWRTVTFEKQPVSTISIVGTKSPFGYLRLYGFQCPAI</sequence>
<dbReference type="Pfam" id="PF07707">
    <property type="entry name" value="BACK"/>
    <property type="match status" value="1"/>
</dbReference>
<evidence type="ECO:0000313" key="2">
    <source>
        <dbReference type="Proteomes" id="UP000492821"/>
    </source>
</evidence>
<dbReference type="SUPFAM" id="SSF54695">
    <property type="entry name" value="POZ domain"/>
    <property type="match status" value="3"/>
</dbReference>
<dbReference type="Gene3D" id="3.30.710.10">
    <property type="entry name" value="Potassium Channel Kv1.1, Chain A"/>
    <property type="match status" value="3"/>
</dbReference>
<feature type="domain" description="BTB" evidence="1">
    <location>
        <begin position="494"/>
        <end position="573"/>
    </location>
</feature>
<accession>A0A7E4VLK6</accession>
<dbReference type="PANTHER" id="PTHR46306">
    <property type="entry name" value="BTB/POZ DOMAIN-CONTAINING PROTEIN 9"/>
    <property type="match status" value="1"/>
</dbReference>
<dbReference type="InterPro" id="IPR011333">
    <property type="entry name" value="SKP1/BTB/POZ_sf"/>
</dbReference>
<dbReference type="PROSITE" id="PS50097">
    <property type="entry name" value="BTB"/>
    <property type="match status" value="3"/>
</dbReference>
<dbReference type="SMART" id="SM00225">
    <property type="entry name" value="BTB"/>
    <property type="match status" value="3"/>
</dbReference>
<evidence type="ECO:0000313" key="3">
    <source>
        <dbReference type="WBParaSite" id="Pan_g22268.t1"/>
    </source>
</evidence>
<dbReference type="Pfam" id="PF00651">
    <property type="entry name" value="BTB"/>
    <property type="match status" value="3"/>
</dbReference>
<dbReference type="GO" id="GO:0005737">
    <property type="term" value="C:cytoplasm"/>
    <property type="evidence" value="ECO:0007669"/>
    <property type="project" value="TreeGrafter"/>
</dbReference>
<dbReference type="CDD" id="cd18186">
    <property type="entry name" value="BTB_POZ_ZBTB_KLHL-like"/>
    <property type="match status" value="1"/>
</dbReference>
<feature type="domain" description="BTB" evidence="1">
    <location>
        <begin position="257"/>
        <end position="324"/>
    </location>
</feature>
<dbReference type="InterPro" id="IPR052407">
    <property type="entry name" value="BTB_POZ_domain_cont_9"/>
</dbReference>
<dbReference type="InterPro" id="IPR000210">
    <property type="entry name" value="BTB/POZ_dom"/>
</dbReference>
<organism evidence="2 3">
    <name type="scientific">Panagrellus redivivus</name>
    <name type="common">Microworm</name>
    <dbReference type="NCBI Taxonomy" id="6233"/>
    <lineage>
        <taxon>Eukaryota</taxon>
        <taxon>Metazoa</taxon>
        <taxon>Ecdysozoa</taxon>
        <taxon>Nematoda</taxon>
        <taxon>Chromadorea</taxon>
        <taxon>Rhabditida</taxon>
        <taxon>Tylenchina</taxon>
        <taxon>Panagrolaimomorpha</taxon>
        <taxon>Panagrolaimoidea</taxon>
        <taxon>Panagrolaimidae</taxon>
        <taxon>Panagrellus</taxon>
    </lineage>
</organism>
<keyword evidence="2" id="KW-1185">Reference proteome</keyword>
<dbReference type="Proteomes" id="UP000492821">
    <property type="component" value="Unassembled WGS sequence"/>
</dbReference>
<name>A0A7E4VLK6_PANRE</name>
<dbReference type="PANTHER" id="PTHR46306:SF1">
    <property type="entry name" value="BTB_POZ DOMAIN-CONTAINING PROTEIN 9"/>
    <property type="match status" value="1"/>
</dbReference>
<proteinExistence type="predicted"/>
<reference evidence="2" key="1">
    <citation type="journal article" date="2013" name="Genetics">
        <title>The draft genome and transcriptome of Panagrellus redivivus are shaped by the harsh demands of a free-living lifestyle.</title>
        <authorList>
            <person name="Srinivasan J."/>
            <person name="Dillman A.R."/>
            <person name="Macchietto M.G."/>
            <person name="Heikkinen L."/>
            <person name="Lakso M."/>
            <person name="Fracchia K.M."/>
            <person name="Antoshechkin I."/>
            <person name="Mortazavi A."/>
            <person name="Wong G."/>
            <person name="Sternberg P.W."/>
        </authorList>
    </citation>
    <scope>NUCLEOTIDE SEQUENCE [LARGE SCALE GENOMIC DNA]</scope>
    <source>
        <strain evidence="2">MT8872</strain>
    </source>
</reference>
<dbReference type="AlphaFoldDB" id="A0A7E4VLK6"/>
<dbReference type="GO" id="GO:0008344">
    <property type="term" value="P:adult locomotory behavior"/>
    <property type="evidence" value="ECO:0007669"/>
    <property type="project" value="TreeGrafter"/>
</dbReference>
<reference evidence="3" key="2">
    <citation type="submission" date="2020-10" db="UniProtKB">
        <authorList>
            <consortium name="WormBaseParasite"/>
        </authorList>
    </citation>
    <scope>IDENTIFICATION</scope>
</reference>
<dbReference type="Gene3D" id="1.25.40.420">
    <property type="match status" value="1"/>
</dbReference>
<dbReference type="InterPro" id="IPR011705">
    <property type="entry name" value="BACK"/>
</dbReference>